<organism evidence="1 2">
    <name type="scientific">Candidatus Desulfatibia vada</name>
    <dbReference type="NCBI Taxonomy" id="2841696"/>
    <lineage>
        <taxon>Bacteria</taxon>
        <taxon>Pseudomonadati</taxon>
        <taxon>Thermodesulfobacteriota</taxon>
        <taxon>Desulfobacteria</taxon>
        <taxon>Desulfobacterales</taxon>
        <taxon>Desulfobacterales incertae sedis</taxon>
        <taxon>Candidatus Desulfatibia</taxon>
    </lineage>
</organism>
<dbReference type="Gene3D" id="2.40.70.10">
    <property type="entry name" value="Acid Proteases"/>
    <property type="match status" value="1"/>
</dbReference>
<proteinExistence type="predicted"/>
<protein>
    <submittedName>
        <fullName evidence="1">Retroviral-like aspartic protease family protein</fullName>
    </submittedName>
</protein>
<sequence length="245" mass="28402">MNYNRKTSAFLWIFLALSLLFPLKLPAEFYKYFDKEGKLHFVDDQSKIPPEYRNNITVYKEKYDHLSEKEKIDKLKTDAKKDEETRKRRAVEEKLLRKNELIKKRQQQKIAKEKYLNNLQTKVAIEGNRVLVPVKLGYRGKEVEATLLLDTGATITTVHQQIADQLYITQTKKAEAKVISGKVLDFKTAKISYIKVGPLKLEIPLVGIIKHKGPAVGHNGLLGMDFLRHFDYSIDFEKGIINWKP</sequence>
<dbReference type="EMBL" id="JACNIG010000213">
    <property type="protein sequence ID" value="MBC8432254.1"/>
    <property type="molecule type" value="Genomic_DNA"/>
</dbReference>
<dbReference type="CDD" id="cd05483">
    <property type="entry name" value="retropepsin_like_bacteria"/>
    <property type="match status" value="1"/>
</dbReference>
<keyword evidence="1" id="KW-0378">Hydrolase</keyword>
<evidence type="ECO:0000313" key="2">
    <source>
        <dbReference type="Proteomes" id="UP000605201"/>
    </source>
</evidence>
<dbReference type="PROSITE" id="PS00141">
    <property type="entry name" value="ASP_PROTEASE"/>
    <property type="match status" value="1"/>
</dbReference>
<dbReference type="Proteomes" id="UP000605201">
    <property type="component" value="Unassembled WGS sequence"/>
</dbReference>
<dbReference type="SUPFAM" id="SSF50630">
    <property type="entry name" value="Acid proteases"/>
    <property type="match status" value="1"/>
</dbReference>
<accession>A0A8J6NSN8</accession>
<evidence type="ECO:0000313" key="1">
    <source>
        <dbReference type="EMBL" id="MBC8432254.1"/>
    </source>
</evidence>
<dbReference type="InterPro" id="IPR034122">
    <property type="entry name" value="Retropepsin-like_bacterial"/>
</dbReference>
<name>A0A8J6NSN8_9BACT</name>
<keyword evidence="1" id="KW-0645">Protease</keyword>
<dbReference type="GO" id="GO:0006508">
    <property type="term" value="P:proteolysis"/>
    <property type="evidence" value="ECO:0007669"/>
    <property type="project" value="UniProtKB-KW"/>
</dbReference>
<dbReference type="GO" id="GO:0004190">
    <property type="term" value="F:aspartic-type endopeptidase activity"/>
    <property type="evidence" value="ECO:0007669"/>
    <property type="project" value="InterPro"/>
</dbReference>
<dbReference type="InterPro" id="IPR001969">
    <property type="entry name" value="Aspartic_peptidase_AS"/>
</dbReference>
<reference evidence="1 2" key="1">
    <citation type="submission" date="2020-08" db="EMBL/GenBank/DDBJ databases">
        <title>Bridging the membrane lipid divide: bacteria of the FCB group superphylum have the potential to synthesize archaeal ether lipids.</title>
        <authorList>
            <person name="Villanueva L."/>
            <person name="Von Meijenfeldt F.A.B."/>
            <person name="Westbye A.B."/>
            <person name="Yadav S."/>
            <person name="Hopmans E.C."/>
            <person name="Dutilh B.E."/>
            <person name="Sinninghe Damste J.S."/>
        </authorList>
    </citation>
    <scope>NUCLEOTIDE SEQUENCE [LARGE SCALE GENOMIC DNA]</scope>
    <source>
        <strain evidence="1">NIOZ-UU17</strain>
    </source>
</reference>
<dbReference type="AlphaFoldDB" id="A0A8J6NSN8"/>
<dbReference type="InterPro" id="IPR021109">
    <property type="entry name" value="Peptidase_aspartic_dom_sf"/>
</dbReference>
<dbReference type="Pfam" id="PF13975">
    <property type="entry name" value="gag-asp_proteas"/>
    <property type="match status" value="1"/>
</dbReference>
<comment type="caution">
    <text evidence="1">The sequence shown here is derived from an EMBL/GenBank/DDBJ whole genome shotgun (WGS) entry which is preliminary data.</text>
</comment>
<gene>
    <name evidence="1" type="ORF">H8D96_10065</name>
</gene>